<accession>S9UKQ3</accession>
<feature type="repeat" description="Pumilio" evidence="2">
    <location>
        <begin position="532"/>
        <end position="567"/>
    </location>
</feature>
<evidence type="ECO:0000256" key="1">
    <source>
        <dbReference type="ARBA" id="ARBA00022737"/>
    </source>
</evidence>
<dbReference type="Proteomes" id="UP000015354">
    <property type="component" value="Unassembled WGS sequence"/>
</dbReference>
<feature type="repeat" description="Pumilio" evidence="2">
    <location>
        <begin position="493"/>
        <end position="528"/>
    </location>
</feature>
<feature type="compositionally biased region" description="Basic residues" evidence="3">
    <location>
        <begin position="751"/>
        <end position="764"/>
    </location>
</feature>
<dbReference type="AlphaFoldDB" id="S9UKQ3"/>
<dbReference type="EMBL" id="ATMH01004598">
    <property type="protein sequence ID" value="EPY29354.1"/>
    <property type="molecule type" value="Genomic_DNA"/>
</dbReference>
<feature type="compositionally biased region" description="Low complexity" evidence="3">
    <location>
        <begin position="736"/>
        <end position="747"/>
    </location>
</feature>
<organism evidence="4 5">
    <name type="scientific">Strigomonas culicis</name>
    <dbReference type="NCBI Taxonomy" id="28005"/>
    <lineage>
        <taxon>Eukaryota</taxon>
        <taxon>Discoba</taxon>
        <taxon>Euglenozoa</taxon>
        <taxon>Kinetoplastea</taxon>
        <taxon>Metakinetoplastina</taxon>
        <taxon>Trypanosomatida</taxon>
        <taxon>Trypanosomatidae</taxon>
        <taxon>Strigomonadinae</taxon>
        <taxon>Strigomonas</taxon>
    </lineage>
</organism>
<name>S9UKQ3_9TRYP</name>
<dbReference type="GO" id="GO:0003729">
    <property type="term" value="F:mRNA binding"/>
    <property type="evidence" value="ECO:0007669"/>
    <property type="project" value="TreeGrafter"/>
</dbReference>
<feature type="repeat" description="Pumilio" evidence="2">
    <location>
        <begin position="111"/>
        <end position="146"/>
    </location>
</feature>
<dbReference type="PANTHER" id="PTHR12537:SF126">
    <property type="entry name" value="PUM-HD DOMAIN-CONTAINING PROTEIN"/>
    <property type="match status" value="1"/>
</dbReference>
<dbReference type="InterPro" id="IPR001313">
    <property type="entry name" value="Pumilio_RNA-bd_rpt"/>
</dbReference>
<dbReference type="Gene3D" id="1.25.10.10">
    <property type="entry name" value="Leucine-rich Repeat Variant"/>
    <property type="match status" value="3"/>
</dbReference>
<keyword evidence="5" id="KW-1185">Reference proteome</keyword>
<dbReference type="SUPFAM" id="SSF48371">
    <property type="entry name" value="ARM repeat"/>
    <property type="match status" value="2"/>
</dbReference>
<evidence type="ECO:0000313" key="4">
    <source>
        <dbReference type="EMBL" id="EPY29354.1"/>
    </source>
</evidence>
<sequence>MSFVLSFFMPLALHCNSSLVVVVDCFLFPFCPIMKLDFLKNPSQRLATGKSLPLRQVEAVVLYGKPEQRAKVIEKLLPAAYSLSLNKQSHHILMTLLDQCDNLQRVQMLYNVRRKLLDLCTSAVGNTIVQHMLEKLPARQKKEIAEMLVLNVEADEVKRLCEHPSGNHVVQKMMEIPVCAEAIKANFLPYAATIARNDYGMRVVAKYVQSVEGGWLDMLRLLFPTLTFDAENMDLFDAELSETDAAVIDKEVRAILQGTSDPMVLKALLHHVLVPVAIKDAICCHLAEYAADYLLVPEAAEKAEEGTGEQKKKAEAKQADEESFDVPDFGTAASPNARRKEAAGPRARHVHLFVAAFDSCDDAQRAILWESLQAQPELLFALVSEKALVSIAVAAAKNYATSRAALAEVLFHEAADPKSKARLSVVAVAEHPVRTLLLRALLEVDAALLSKARQTELCEAALALSQSATASPVLQRLVATDADGHCAKRIYDNVKKHMAELVNHTSASYLLQALLQAYNEEVRSALIKDLMKVFEDLHKLTSYAQGSRVFQKMLTYAPDAVISRVVKKLIAKAGEEESEVDEEEAEEAKKTEEAEQKLTPKERRELNKARHFDIASHAIVSYALHAQACYVITTLLQEVRTRHMEKERKLLMNELKPHVFSLATSPWAGRVVLDTMLQHGGSKELADAMRNVVFLKAEAWLSEVSAERKKVGGMDPTMRQMLKRQRDDIQEGRTPAPESQSEGEASAGSGGKHKKKKIFRSLKK</sequence>
<evidence type="ECO:0000256" key="2">
    <source>
        <dbReference type="PROSITE-ProRule" id="PRU00317"/>
    </source>
</evidence>
<dbReference type="GO" id="GO:0005737">
    <property type="term" value="C:cytoplasm"/>
    <property type="evidence" value="ECO:0007669"/>
    <property type="project" value="TreeGrafter"/>
</dbReference>
<feature type="compositionally biased region" description="Basic and acidic residues" evidence="3">
    <location>
        <begin position="304"/>
        <end position="320"/>
    </location>
</feature>
<dbReference type="Pfam" id="PF00806">
    <property type="entry name" value="PUF"/>
    <property type="match status" value="4"/>
</dbReference>
<feature type="region of interest" description="Disordered" evidence="3">
    <location>
        <begin position="711"/>
        <end position="764"/>
    </location>
</feature>
<proteinExistence type="predicted"/>
<dbReference type="GO" id="GO:0010608">
    <property type="term" value="P:post-transcriptional regulation of gene expression"/>
    <property type="evidence" value="ECO:0007669"/>
    <property type="project" value="TreeGrafter"/>
</dbReference>
<feature type="region of interest" description="Disordered" evidence="3">
    <location>
        <begin position="304"/>
        <end position="342"/>
    </location>
</feature>
<reference evidence="4 5" key="1">
    <citation type="journal article" date="2013" name="PLoS ONE">
        <title>Predicting the Proteins of Angomonas deanei, Strigomonas culicis and Their Respective Endosymbionts Reveals New Aspects of the Trypanosomatidae Family.</title>
        <authorList>
            <person name="Motta M.C."/>
            <person name="Martins A.C."/>
            <person name="de Souza S.S."/>
            <person name="Catta-Preta C.M."/>
            <person name="Silva R."/>
            <person name="Klein C.C."/>
            <person name="de Almeida L.G."/>
            <person name="de Lima Cunha O."/>
            <person name="Ciapina L.P."/>
            <person name="Brocchi M."/>
            <person name="Colabardini A.C."/>
            <person name="de Araujo Lima B."/>
            <person name="Machado C.R."/>
            <person name="de Almeida Soares C.M."/>
            <person name="Probst C.M."/>
            <person name="de Menezes C.B."/>
            <person name="Thompson C.E."/>
            <person name="Bartholomeu D.C."/>
            <person name="Gradia D.F."/>
            <person name="Pavoni D.P."/>
            <person name="Grisard E.C."/>
            <person name="Fantinatti-Garboggini F."/>
            <person name="Marchini F.K."/>
            <person name="Rodrigues-Luiz G.F."/>
            <person name="Wagner G."/>
            <person name="Goldman G.H."/>
            <person name="Fietto J.L."/>
            <person name="Elias M.C."/>
            <person name="Goldman M.H."/>
            <person name="Sagot M.F."/>
            <person name="Pereira M."/>
            <person name="Stoco P.H."/>
            <person name="de Mendonca-Neto R.P."/>
            <person name="Teixeira S.M."/>
            <person name="Maciel T.E."/>
            <person name="de Oliveira Mendes T.A."/>
            <person name="Urmenyi T.P."/>
            <person name="de Souza W."/>
            <person name="Schenkman S."/>
            <person name="de Vasconcelos A.T."/>
        </authorList>
    </citation>
    <scope>NUCLEOTIDE SEQUENCE [LARGE SCALE GENOMIC DNA]</scope>
</reference>
<protein>
    <submittedName>
        <fullName evidence="4">Pumilio/PUF RNA binding protein 7</fullName>
    </submittedName>
</protein>
<dbReference type="OrthoDB" id="278260at2759"/>
<comment type="caution">
    <text evidence="4">The sequence shown here is derived from an EMBL/GenBank/DDBJ whole genome shotgun (WGS) entry which is preliminary data.</text>
</comment>
<evidence type="ECO:0000313" key="5">
    <source>
        <dbReference type="Proteomes" id="UP000015354"/>
    </source>
</evidence>
<dbReference type="PROSITE" id="PS50302">
    <property type="entry name" value="PUM"/>
    <property type="match status" value="3"/>
</dbReference>
<feature type="compositionally biased region" description="Basic and acidic residues" evidence="3">
    <location>
        <begin position="587"/>
        <end position="602"/>
    </location>
</feature>
<feature type="region of interest" description="Disordered" evidence="3">
    <location>
        <begin position="576"/>
        <end position="602"/>
    </location>
</feature>
<dbReference type="InterPro" id="IPR011989">
    <property type="entry name" value="ARM-like"/>
</dbReference>
<gene>
    <name evidence="4" type="ORF">STCU_04598</name>
</gene>
<dbReference type="SMART" id="SM00025">
    <property type="entry name" value="Pumilio"/>
    <property type="match status" value="6"/>
</dbReference>
<dbReference type="InterPro" id="IPR016024">
    <property type="entry name" value="ARM-type_fold"/>
</dbReference>
<dbReference type="PANTHER" id="PTHR12537">
    <property type="entry name" value="RNA BINDING PROTEIN PUMILIO-RELATED"/>
    <property type="match status" value="1"/>
</dbReference>
<keyword evidence="1" id="KW-0677">Repeat</keyword>
<feature type="compositionally biased region" description="Acidic residues" evidence="3">
    <location>
        <begin position="576"/>
        <end position="586"/>
    </location>
</feature>
<evidence type="ECO:0000256" key="3">
    <source>
        <dbReference type="SAM" id="MobiDB-lite"/>
    </source>
</evidence>